<evidence type="ECO:0000256" key="4">
    <source>
        <dbReference type="ARBA" id="ARBA00023242"/>
    </source>
</evidence>
<name>A0A1Y2GUG9_9FUNG</name>
<dbReference type="RefSeq" id="XP_021883694.1">
    <property type="nucleotide sequence ID" value="XM_022028624.1"/>
</dbReference>
<keyword evidence="5" id="KW-0863">Zinc-finger</keyword>
<comment type="similarity">
    <text evidence="2 5">Belongs to the ELOF1 family.</text>
</comment>
<keyword evidence="7" id="KW-1185">Reference proteome</keyword>
<dbReference type="GO" id="GO:0008270">
    <property type="term" value="F:zinc ion binding"/>
    <property type="evidence" value="ECO:0007669"/>
    <property type="project" value="UniProtKB-KW"/>
</dbReference>
<dbReference type="InterPro" id="IPR007808">
    <property type="entry name" value="Elf1"/>
</dbReference>
<dbReference type="OrthoDB" id="445983at2759"/>
<dbReference type="InParanoid" id="A0A1Y2GUG9"/>
<keyword evidence="6" id="KW-0251">Elongation factor</keyword>
<keyword evidence="4 5" id="KW-0539">Nucleus</keyword>
<dbReference type="PANTHER" id="PTHR20934:SF0">
    <property type="entry name" value="TRANSCRIPTION ELONGATION FACTOR 1 HOMOLOG"/>
    <property type="match status" value="1"/>
</dbReference>
<comment type="caution">
    <text evidence="6">The sequence shown here is derived from an EMBL/GenBank/DDBJ whole genome shotgun (WGS) entry which is preliminary data.</text>
</comment>
<keyword evidence="5" id="KW-0479">Metal-binding</keyword>
<dbReference type="Pfam" id="PF05129">
    <property type="entry name" value="Zn_ribbon_Elf1"/>
    <property type="match status" value="1"/>
</dbReference>
<gene>
    <name evidence="6" type="ORF">BCR41DRAFT_394196</name>
</gene>
<evidence type="ECO:0000313" key="6">
    <source>
        <dbReference type="EMBL" id="ORZ23880.1"/>
    </source>
</evidence>
<reference evidence="6 7" key="1">
    <citation type="submission" date="2016-07" db="EMBL/GenBank/DDBJ databases">
        <title>Pervasive Adenine N6-methylation of Active Genes in Fungi.</title>
        <authorList>
            <consortium name="DOE Joint Genome Institute"/>
            <person name="Mondo S.J."/>
            <person name="Dannebaum R.O."/>
            <person name="Kuo R.C."/>
            <person name="Labutti K."/>
            <person name="Haridas S."/>
            <person name="Kuo A."/>
            <person name="Salamov A."/>
            <person name="Ahrendt S.R."/>
            <person name="Lipzen A."/>
            <person name="Sullivan W."/>
            <person name="Andreopoulos W.B."/>
            <person name="Clum A."/>
            <person name="Lindquist E."/>
            <person name="Daum C."/>
            <person name="Ramamoorthy G.K."/>
            <person name="Gryganskyi A."/>
            <person name="Culley D."/>
            <person name="Magnuson J.K."/>
            <person name="James T.Y."/>
            <person name="O'Malley M.A."/>
            <person name="Stajich J.E."/>
            <person name="Spatafora J.W."/>
            <person name="Visel A."/>
            <person name="Grigoriev I.V."/>
        </authorList>
    </citation>
    <scope>NUCLEOTIDE SEQUENCE [LARGE SCALE GENOMIC DNA]</scope>
    <source>
        <strain evidence="6 7">NRRL 3116</strain>
    </source>
</reference>
<dbReference type="InterPro" id="IPR038567">
    <property type="entry name" value="T_Elf1_sf"/>
</dbReference>
<evidence type="ECO:0000256" key="3">
    <source>
        <dbReference type="ARBA" id="ARBA00022833"/>
    </source>
</evidence>
<keyword evidence="5" id="KW-0804">Transcription</keyword>
<evidence type="ECO:0000256" key="5">
    <source>
        <dbReference type="RuleBase" id="RU364033"/>
    </source>
</evidence>
<dbReference type="GO" id="GO:0003746">
    <property type="term" value="F:translation elongation factor activity"/>
    <property type="evidence" value="ECO:0007669"/>
    <property type="project" value="UniProtKB-KW"/>
</dbReference>
<comment type="function">
    <text evidence="5">Transcription elongation factor implicated in the maintenance of proper chromatin structure in actively transcribed regions.</text>
</comment>
<dbReference type="SUPFAM" id="SSF57783">
    <property type="entry name" value="Zinc beta-ribbon"/>
    <property type="match status" value="1"/>
</dbReference>
<dbReference type="GO" id="GO:0008023">
    <property type="term" value="C:transcription elongation factor complex"/>
    <property type="evidence" value="ECO:0007669"/>
    <property type="project" value="TreeGrafter"/>
</dbReference>
<keyword evidence="5" id="KW-0805">Transcription regulation</keyword>
<dbReference type="Gene3D" id="2.20.25.190">
    <property type="match status" value="1"/>
</dbReference>
<dbReference type="GO" id="GO:0000993">
    <property type="term" value="F:RNA polymerase II complex binding"/>
    <property type="evidence" value="ECO:0007669"/>
    <property type="project" value="TreeGrafter"/>
</dbReference>
<accession>A0A1Y2GUG9</accession>
<dbReference type="Proteomes" id="UP000193648">
    <property type="component" value="Unassembled WGS sequence"/>
</dbReference>
<comment type="subcellular location">
    <subcellularLocation>
        <location evidence="1 5">Nucleus</location>
    </subcellularLocation>
</comment>
<dbReference type="AlphaFoldDB" id="A0A1Y2GUG9"/>
<dbReference type="GeneID" id="33570467"/>
<dbReference type="PANTHER" id="PTHR20934">
    <property type="entry name" value="TRANSCRIPTION ELONGATION FACTOR 1 HOMOLOG"/>
    <property type="match status" value="1"/>
</dbReference>
<keyword evidence="3 5" id="KW-0862">Zinc</keyword>
<dbReference type="EMBL" id="MCFF01000009">
    <property type="protein sequence ID" value="ORZ23880.1"/>
    <property type="molecule type" value="Genomic_DNA"/>
</dbReference>
<dbReference type="STRING" id="64571.A0A1Y2GUG9"/>
<keyword evidence="6" id="KW-0648">Protein biosynthesis</keyword>
<evidence type="ECO:0000256" key="2">
    <source>
        <dbReference type="ARBA" id="ARBA00009730"/>
    </source>
</evidence>
<dbReference type="GO" id="GO:0006368">
    <property type="term" value="P:transcription elongation by RNA polymerase II"/>
    <property type="evidence" value="ECO:0007669"/>
    <property type="project" value="TreeGrafter"/>
</dbReference>
<proteinExistence type="inferred from homology"/>
<protein>
    <recommendedName>
        <fullName evidence="5">Transcription elongation factor 1 homolog</fullName>
    </recommendedName>
</protein>
<evidence type="ECO:0000256" key="1">
    <source>
        <dbReference type="ARBA" id="ARBA00004123"/>
    </source>
</evidence>
<organism evidence="6 7">
    <name type="scientific">Lobosporangium transversale</name>
    <dbReference type="NCBI Taxonomy" id="64571"/>
    <lineage>
        <taxon>Eukaryota</taxon>
        <taxon>Fungi</taxon>
        <taxon>Fungi incertae sedis</taxon>
        <taxon>Mucoromycota</taxon>
        <taxon>Mortierellomycotina</taxon>
        <taxon>Mortierellomycetes</taxon>
        <taxon>Mortierellales</taxon>
        <taxon>Mortierellaceae</taxon>
        <taxon>Lobosporangium</taxon>
    </lineage>
</organism>
<evidence type="ECO:0000313" key="7">
    <source>
        <dbReference type="Proteomes" id="UP000193648"/>
    </source>
</evidence>
<sequence length="96" mass="10812">MARTRPKRSQFRRRARAPTSPRLATVFECLACHLHSVRCTINRDTQIGQLSCERCGITFACPINHLSHAVDVYHEWIDTYGHLDTTSTSASTSSAH</sequence>